<dbReference type="InterPro" id="IPR002933">
    <property type="entry name" value="Peptidase_M20"/>
</dbReference>
<feature type="domain" description="Peptidase M20 dimerisation" evidence="4">
    <location>
        <begin position="258"/>
        <end position="354"/>
    </location>
</feature>
<dbReference type="FunFam" id="3.30.70.360:FF:000014">
    <property type="entry name" value="N-acyl-L-amino acid amidohydrolase"/>
    <property type="match status" value="1"/>
</dbReference>
<feature type="binding site" evidence="3">
    <location>
        <position position="192"/>
    </location>
    <ligand>
        <name>Mn(2+)</name>
        <dbReference type="ChEBI" id="CHEBI:29035"/>
        <label>2</label>
    </ligand>
</feature>
<dbReference type="Pfam" id="PF01546">
    <property type="entry name" value="Peptidase_M20"/>
    <property type="match status" value="1"/>
</dbReference>
<evidence type="ECO:0000313" key="5">
    <source>
        <dbReference type="EMBL" id="SKA75608.1"/>
    </source>
</evidence>
<sequence>MRSLQPTRKSVTEKFLRAGLPDERRISSLPRMSLKILPLLVMGLATSVWADEVRDALFAQSVEEMFPKLVETRRDIHSHPELSNEEHRTAALVADRLRALGLDVQTGVAKHGVVALLKGGQEGKCVAVRADMDALPIKELRAVPYRSQNPGVMHACGHDVHTTVALGVAELLAKHRDQIKGSVKFLFQPAEEAMPNTYKKDWGAKLMVAEGAMDNPRPDAVFGLHCSTSVSPVGLIDDQTHYLQAGQLAYTIGPDNANSDRFQITIRGKMAHGSAPHYGVDAIVVAAEAINALQTIRSRMTNTRQPLVISIGTIQGGQRENIIAEKVVMGGTVRTYDAAFRDKVVEMMHRILKGITEAHGATYEMDYRIGYPSIINNEALVKATLPAFRRIVGEANVWEVIPGMGGEDFSYFAQVTPGFYFRLGVANEDKGIIHGAHTPMFDVDEDCLKVGVKVMSAAVCDFLAK</sequence>
<feature type="binding site" evidence="3">
    <location>
        <position position="158"/>
    </location>
    <ligand>
        <name>Mn(2+)</name>
        <dbReference type="ChEBI" id="CHEBI:29035"/>
        <label>2</label>
    </ligand>
</feature>
<dbReference type="Pfam" id="PF07687">
    <property type="entry name" value="M20_dimer"/>
    <property type="match status" value="1"/>
</dbReference>
<proteinExistence type="inferred from homology"/>
<dbReference type="SUPFAM" id="SSF55031">
    <property type="entry name" value="Bacterial exopeptidase dimerisation domain"/>
    <property type="match status" value="1"/>
</dbReference>
<evidence type="ECO:0000256" key="3">
    <source>
        <dbReference type="PIRSR" id="PIRSR005962-1"/>
    </source>
</evidence>
<dbReference type="GO" id="GO:0016787">
    <property type="term" value="F:hydrolase activity"/>
    <property type="evidence" value="ECO:0007669"/>
    <property type="project" value="UniProtKB-KW"/>
</dbReference>
<dbReference type="InterPro" id="IPR017439">
    <property type="entry name" value="Amidohydrolase"/>
</dbReference>
<keyword evidence="3" id="KW-0479">Metal-binding</keyword>
<gene>
    <name evidence="5" type="ORF">SAMN02745166_00047</name>
</gene>
<evidence type="ECO:0000256" key="1">
    <source>
        <dbReference type="ARBA" id="ARBA00006153"/>
    </source>
</evidence>
<dbReference type="OrthoDB" id="9776731at2"/>
<reference evidence="6" key="1">
    <citation type="submission" date="2017-02" db="EMBL/GenBank/DDBJ databases">
        <authorList>
            <person name="Varghese N."/>
            <person name="Submissions S."/>
        </authorList>
    </citation>
    <scope>NUCLEOTIDE SEQUENCE [LARGE SCALE GENOMIC DNA]</scope>
    <source>
        <strain evidence="6">ATCC 700200</strain>
    </source>
</reference>
<dbReference type="EMBL" id="FUYE01000001">
    <property type="protein sequence ID" value="SKA75608.1"/>
    <property type="molecule type" value="Genomic_DNA"/>
</dbReference>
<dbReference type="NCBIfam" id="TIGR01891">
    <property type="entry name" value="amidohydrolases"/>
    <property type="match status" value="1"/>
</dbReference>
<evidence type="ECO:0000256" key="2">
    <source>
        <dbReference type="ARBA" id="ARBA00022801"/>
    </source>
</evidence>
<keyword evidence="2 5" id="KW-0378">Hydrolase</keyword>
<dbReference type="AlphaFoldDB" id="A0A1T4WF22"/>
<accession>A0A1T4WF22</accession>
<dbReference type="PANTHER" id="PTHR11014:SF63">
    <property type="entry name" value="METALLOPEPTIDASE, PUTATIVE (AFU_ORTHOLOGUE AFUA_6G09600)-RELATED"/>
    <property type="match status" value="1"/>
</dbReference>
<organism evidence="5 6">
    <name type="scientific">Prosthecobacter debontii</name>
    <dbReference type="NCBI Taxonomy" id="48467"/>
    <lineage>
        <taxon>Bacteria</taxon>
        <taxon>Pseudomonadati</taxon>
        <taxon>Verrucomicrobiota</taxon>
        <taxon>Verrucomicrobiia</taxon>
        <taxon>Verrucomicrobiales</taxon>
        <taxon>Verrucomicrobiaceae</taxon>
        <taxon>Prosthecobacter</taxon>
    </lineage>
</organism>
<dbReference type="GO" id="GO:0046872">
    <property type="term" value="F:metal ion binding"/>
    <property type="evidence" value="ECO:0007669"/>
    <property type="project" value="UniProtKB-KW"/>
</dbReference>
<evidence type="ECO:0000313" key="6">
    <source>
        <dbReference type="Proteomes" id="UP000190774"/>
    </source>
</evidence>
<dbReference type="InterPro" id="IPR011650">
    <property type="entry name" value="Peptidase_M20_dimer"/>
</dbReference>
<dbReference type="Gene3D" id="3.40.630.10">
    <property type="entry name" value="Zn peptidases"/>
    <property type="match status" value="1"/>
</dbReference>
<comment type="similarity">
    <text evidence="1">Belongs to the peptidase M20 family.</text>
</comment>
<dbReference type="PIRSF" id="PIRSF005962">
    <property type="entry name" value="Pept_M20D_amidohydro"/>
    <property type="match status" value="1"/>
</dbReference>
<dbReference type="STRING" id="48467.SAMN02745166_00047"/>
<dbReference type="SUPFAM" id="SSF53187">
    <property type="entry name" value="Zn-dependent exopeptidases"/>
    <property type="match status" value="1"/>
</dbReference>
<comment type="cofactor">
    <cofactor evidence="3">
        <name>Mn(2+)</name>
        <dbReference type="ChEBI" id="CHEBI:29035"/>
    </cofactor>
    <text evidence="3">The Mn(2+) ion enhances activity.</text>
</comment>
<feature type="binding site" evidence="3">
    <location>
        <position position="156"/>
    </location>
    <ligand>
        <name>Mn(2+)</name>
        <dbReference type="ChEBI" id="CHEBI:29035"/>
        <label>2</label>
    </ligand>
</feature>
<name>A0A1T4WF22_9BACT</name>
<dbReference type="Gene3D" id="3.30.70.360">
    <property type="match status" value="1"/>
</dbReference>
<feature type="binding site" evidence="3">
    <location>
        <position position="437"/>
    </location>
    <ligand>
        <name>Mn(2+)</name>
        <dbReference type="ChEBI" id="CHEBI:29035"/>
        <label>2</label>
    </ligand>
</feature>
<dbReference type="PANTHER" id="PTHR11014">
    <property type="entry name" value="PEPTIDASE M20 FAMILY MEMBER"/>
    <property type="match status" value="1"/>
</dbReference>
<protein>
    <submittedName>
        <fullName evidence="5">Amidohydrolase</fullName>
    </submittedName>
</protein>
<dbReference type="Proteomes" id="UP000190774">
    <property type="component" value="Unassembled WGS sequence"/>
</dbReference>
<dbReference type="InterPro" id="IPR036264">
    <property type="entry name" value="Bact_exopeptidase_dim_dom"/>
</dbReference>
<feature type="binding site" evidence="3">
    <location>
        <position position="225"/>
    </location>
    <ligand>
        <name>Mn(2+)</name>
        <dbReference type="ChEBI" id="CHEBI:29035"/>
        <label>2</label>
    </ligand>
</feature>
<evidence type="ECO:0000259" key="4">
    <source>
        <dbReference type="Pfam" id="PF07687"/>
    </source>
</evidence>
<keyword evidence="3" id="KW-0464">Manganese</keyword>
<keyword evidence="6" id="KW-1185">Reference proteome</keyword>